<protein>
    <recommendedName>
        <fullName evidence="8">Peptidase metallopeptidase domain-containing protein</fullName>
    </recommendedName>
</protein>
<keyword evidence="6" id="KW-0106">Calcium</keyword>
<comment type="cofactor">
    <cofactor evidence="6">
        <name>Zn(2+)</name>
        <dbReference type="ChEBI" id="CHEBI:29105"/>
    </cofactor>
    <text evidence="6">Binds 2 Zn(2+) ions per subunit.</text>
</comment>
<keyword evidence="3" id="KW-0378">Hydrolase</keyword>
<feature type="binding site" evidence="6">
    <location>
        <position position="136"/>
    </location>
    <ligand>
        <name>Zn(2+)</name>
        <dbReference type="ChEBI" id="CHEBI:29105"/>
        <label>1</label>
    </ligand>
</feature>
<evidence type="ECO:0000256" key="7">
    <source>
        <dbReference type="SAM" id="SignalP"/>
    </source>
</evidence>
<dbReference type="SUPFAM" id="SSF55486">
    <property type="entry name" value="Metalloproteases ('zincins'), catalytic domain"/>
    <property type="match status" value="1"/>
</dbReference>
<dbReference type="GO" id="GO:0006508">
    <property type="term" value="P:proteolysis"/>
    <property type="evidence" value="ECO:0007669"/>
    <property type="project" value="UniProtKB-KW"/>
</dbReference>
<gene>
    <name evidence="9" type="ORF">FH972_018975</name>
</gene>
<dbReference type="Proteomes" id="UP000327013">
    <property type="component" value="Chromosome 8"/>
</dbReference>
<dbReference type="PANTHER" id="PTHR10201:SF311">
    <property type="entry name" value="PEPTIDASE METALLOPEPTIDASE DOMAIN-CONTAINING PROTEIN"/>
    <property type="match status" value="1"/>
</dbReference>
<feature type="binding site" evidence="6">
    <location>
        <position position="163"/>
    </location>
    <ligand>
        <name>Ca(2+)</name>
        <dbReference type="ChEBI" id="CHEBI:29108"/>
        <label>3</label>
    </ligand>
</feature>
<keyword evidence="7" id="KW-0732">Signal</keyword>
<feature type="signal peptide" evidence="7">
    <location>
        <begin position="1"/>
        <end position="26"/>
    </location>
</feature>
<keyword evidence="10" id="KW-1185">Reference proteome</keyword>
<comment type="cofactor">
    <cofactor evidence="6">
        <name>Ca(2+)</name>
        <dbReference type="ChEBI" id="CHEBI:29108"/>
    </cofactor>
    <text evidence="6">Can bind about 5 Ca(2+) ions per subunit.</text>
</comment>
<dbReference type="AlphaFoldDB" id="A0A5N6RP04"/>
<name>A0A5N6RP04_9ROSI</name>
<dbReference type="Gene3D" id="3.40.390.10">
    <property type="entry name" value="Collagenase (Catalytic Domain)"/>
    <property type="match status" value="1"/>
</dbReference>
<feature type="binding site" evidence="6">
    <location>
        <position position="92"/>
    </location>
    <ligand>
        <name>Ca(2+)</name>
        <dbReference type="ChEBI" id="CHEBI:29108"/>
        <label>1</label>
    </ligand>
</feature>
<dbReference type="SMART" id="SM00235">
    <property type="entry name" value="ZnMc"/>
    <property type="match status" value="1"/>
</dbReference>
<evidence type="ECO:0000313" key="10">
    <source>
        <dbReference type="Proteomes" id="UP000327013"/>
    </source>
</evidence>
<dbReference type="GO" id="GO:0030198">
    <property type="term" value="P:extracellular matrix organization"/>
    <property type="evidence" value="ECO:0007669"/>
    <property type="project" value="TreeGrafter"/>
</dbReference>
<feature type="binding site" evidence="6">
    <location>
        <position position="186"/>
    </location>
    <ligand>
        <name>Zn(2+)</name>
        <dbReference type="ChEBI" id="CHEBI:29105"/>
        <label>2</label>
        <note>catalytic</note>
    </ligand>
</feature>
<evidence type="ECO:0000256" key="3">
    <source>
        <dbReference type="ARBA" id="ARBA00022801"/>
    </source>
</evidence>
<dbReference type="GO" id="GO:0004222">
    <property type="term" value="F:metalloendopeptidase activity"/>
    <property type="evidence" value="ECO:0007669"/>
    <property type="project" value="InterPro"/>
</dbReference>
<accession>A0A5N6RP04</accession>
<dbReference type="PRINTS" id="PR00138">
    <property type="entry name" value="MATRIXIN"/>
</dbReference>
<feature type="binding site" evidence="6">
    <location>
        <position position="200"/>
    </location>
    <ligand>
        <name>Zn(2+)</name>
        <dbReference type="ChEBI" id="CHEBI:29105"/>
        <label>2</label>
        <note>catalytic</note>
    </ligand>
</feature>
<keyword evidence="1" id="KW-0645">Protease</keyword>
<dbReference type="InterPro" id="IPR021190">
    <property type="entry name" value="Pept_M10A"/>
</dbReference>
<evidence type="ECO:0000256" key="1">
    <source>
        <dbReference type="ARBA" id="ARBA00022670"/>
    </source>
</evidence>
<evidence type="ECO:0000256" key="6">
    <source>
        <dbReference type="PIRSR" id="PIRSR621190-2"/>
    </source>
</evidence>
<evidence type="ECO:0000256" key="4">
    <source>
        <dbReference type="ARBA" id="ARBA00022833"/>
    </source>
</evidence>
<reference evidence="9 10" key="1">
    <citation type="submission" date="2019-06" db="EMBL/GenBank/DDBJ databases">
        <title>A chromosomal-level reference genome of Carpinus fangiana (Coryloideae, Betulaceae).</title>
        <authorList>
            <person name="Yang X."/>
            <person name="Wang Z."/>
            <person name="Zhang L."/>
            <person name="Hao G."/>
            <person name="Liu J."/>
            <person name="Yang Y."/>
        </authorList>
    </citation>
    <scope>NUCLEOTIDE SEQUENCE [LARGE SCALE GENOMIC DNA]</scope>
    <source>
        <strain evidence="9">Cfa_2016G</strain>
        <tissue evidence="9">Leaf</tissue>
    </source>
</reference>
<keyword evidence="2 6" id="KW-0479">Metal-binding</keyword>
<dbReference type="Pfam" id="PF00413">
    <property type="entry name" value="Peptidase_M10"/>
    <property type="match status" value="1"/>
</dbReference>
<proteinExistence type="predicted"/>
<sequence length="238" mass="26837">MATNLSLIFAPVFLLLLLLLSTQTFAGQSFKSLRSLEGSYKGPVDQMMAPHRCGVADNDMDLDSLFSIKWAQKWSKTKLSYGFDSSVTSSPDILEKMRAAMQEAFSEWQRNSGFTFIENPPGAKPDIVIGFYRLNHEKGEPFEHCIAYALPPPFGEINFHADENWSIDPTKDQFDLVFVALHEIGHVLGLRHLSVKDAVMYSGAAHYGLGKIKLRRHDIAALAAMYNQWGRFMRIIFS</sequence>
<keyword evidence="4 6" id="KW-0862">Zinc</keyword>
<dbReference type="GO" id="GO:0008270">
    <property type="term" value="F:zinc ion binding"/>
    <property type="evidence" value="ECO:0007669"/>
    <property type="project" value="InterPro"/>
</dbReference>
<evidence type="ECO:0000259" key="8">
    <source>
        <dbReference type="SMART" id="SM00235"/>
    </source>
</evidence>
<dbReference type="GO" id="GO:0030574">
    <property type="term" value="P:collagen catabolic process"/>
    <property type="evidence" value="ECO:0007669"/>
    <property type="project" value="TreeGrafter"/>
</dbReference>
<feature type="binding site" evidence="6">
    <location>
        <position position="182"/>
    </location>
    <ligand>
        <name>Zn(2+)</name>
        <dbReference type="ChEBI" id="CHEBI:29105"/>
        <label>2</label>
        <note>catalytic</note>
    </ligand>
</feature>
<dbReference type="OrthoDB" id="406838at2759"/>
<feature type="chain" id="PRO_5024354150" description="Peptidase metallopeptidase domain-containing protein" evidence="7">
    <location>
        <begin position="27"/>
        <end position="238"/>
    </location>
</feature>
<feature type="binding site" evidence="6">
    <location>
        <position position="192"/>
    </location>
    <ligand>
        <name>Zn(2+)</name>
        <dbReference type="ChEBI" id="CHEBI:29105"/>
        <label>2</label>
        <note>catalytic</note>
    </ligand>
</feature>
<dbReference type="GO" id="GO:0031012">
    <property type="term" value="C:extracellular matrix"/>
    <property type="evidence" value="ECO:0007669"/>
    <property type="project" value="InterPro"/>
</dbReference>
<dbReference type="EMBL" id="CM017328">
    <property type="protein sequence ID" value="KAE8124065.1"/>
    <property type="molecule type" value="Genomic_DNA"/>
</dbReference>
<feature type="active site" evidence="5">
    <location>
        <position position="183"/>
    </location>
</feature>
<dbReference type="InterPro" id="IPR001818">
    <property type="entry name" value="Pept_M10_metallopeptidase"/>
</dbReference>
<feature type="binding site" description="in inhibited form" evidence="6">
    <location>
        <position position="53"/>
    </location>
    <ligand>
        <name>Zn(2+)</name>
        <dbReference type="ChEBI" id="CHEBI:29105"/>
        <label>2</label>
        <note>catalytic</note>
    </ligand>
</feature>
<evidence type="ECO:0000313" key="9">
    <source>
        <dbReference type="EMBL" id="KAE8124065.1"/>
    </source>
</evidence>
<feature type="binding site" evidence="6">
    <location>
        <position position="126"/>
    </location>
    <ligand>
        <name>Ca(2+)</name>
        <dbReference type="ChEBI" id="CHEBI:29108"/>
        <label>2</label>
    </ligand>
</feature>
<dbReference type="InterPro" id="IPR024079">
    <property type="entry name" value="MetalloPept_cat_dom_sf"/>
</dbReference>
<evidence type="ECO:0000256" key="2">
    <source>
        <dbReference type="ARBA" id="ARBA00022723"/>
    </source>
</evidence>
<dbReference type="PANTHER" id="PTHR10201">
    <property type="entry name" value="MATRIX METALLOPROTEINASE"/>
    <property type="match status" value="1"/>
</dbReference>
<evidence type="ECO:0000256" key="5">
    <source>
        <dbReference type="PIRSR" id="PIRSR621190-1"/>
    </source>
</evidence>
<organism evidence="9 10">
    <name type="scientific">Carpinus fangiana</name>
    <dbReference type="NCBI Taxonomy" id="176857"/>
    <lineage>
        <taxon>Eukaryota</taxon>
        <taxon>Viridiplantae</taxon>
        <taxon>Streptophyta</taxon>
        <taxon>Embryophyta</taxon>
        <taxon>Tracheophyta</taxon>
        <taxon>Spermatophyta</taxon>
        <taxon>Magnoliopsida</taxon>
        <taxon>eudicotyledons</taxon>
        <taxon>Gunneridae</taxon>
        <taxon>Pentapetalae</taxon>
        <taxon>rosids</taxon>
        <taxon>fabids</taxon>
        <taxon>Fagales</taxon>
        <taxon>Betulaceae</taxon>
        <taxon>Carpinus</taxon>
    </lineage>
</organism>
<feature type="binding site" evidence="6">
    <location>
        <position position="163"/>
    </location>
    <ligand>
        <name>Ca(2+)</name>
        <dbReference type="ChEBI" id="CHEBI:29108"/>
        <label>1</label>
    </ligand>
</feature>
<feature type="domain" description="Peptidase metallopeptidase" evidence="8">
    <location>
        <begin position="70"/>
        <end position="228"/>
    </location>
</feature>
<dbReference type="InterPro" id="IPR006026">
    <property type="entry name" value="Peptidase_Metallo"/>
</dbReference>